<keyword evidence="7" id="KW-1185">Reference proteome</keyword>
<dbReference type="EMBL" id="RCMV01001009">
    <property type="protein sequence ID" value="KAG3211021.1"/>
    <property type="molecule type" value="Genomic_DNA"/>
</dbReference>
<comment type="caution">
    <text evidence="6">The sequence shown here is derived from an EMBL/GenBank/DDBJ whole genome shotgun (WGS) entry which is preliminary data.</text>
</comment>
<name>A0A329S665_9STRA</name>
<gene>
    <name evidence="6" type="ORF">PC110_g11235</name>
    <name evidence="1" type="ORF">PC113_g19268</name>
    <name evidence="2" type="ORF">PC115_g18765</name>
    <name evidence="3" type="ORF">PC117_g20910</name>
    <name evidence="4" type="ORF">PC118_g7935</name>
    <name evidence="5" type="ORF">PC129_g17998</name>
</gene>
<evidence type="ECO:0000313" key="6">
    <source>
        <dbReference type="EMBL" id="RAW32414.1"/>
    </source>
</evidence>
<dbReference type="EMBL" id="RCML01000196">
    <property type="protein sequence ID" value="KAG2986183.1"/>
    <property type="molecule type" value="Genomic_DNA"/>
</dbReference>
<evidence type="ECO:0000313" key="5">
    <source>
        <dbReference type="EMBL" id="KAG3211021.1"/>
    </source>
</evidence>
<dbReference type="AlphaFoldDB" id="A0A329S665"/>
<protein>
    <submittedName>
        <fullName evidence="6">Uncharacterized protein</fullName>
    </submittedName>
</protein>
<reference evidence="6 7" key="1">
    <citation type="submission" date="2018-01" db="EMBL/GenBank/DDBJ databases">
        <title>Draft genome of the strawberry crown rot pathogen Phytophthora cactorum.</title>
        <authorList>
            <person name="Armitage A.D."/>
            <person name="Lysoe E."/>
            <person name="Nellist C.F."/>
            <person name="Harrison R.J."/>
            <person name="Brurberg M.B."/>
        </authorList>
    </citation>
    <scope>NUCLEOTIDE SEQUENCE [LARGE SCALE GENOMIC DNA]</scope>
    <source>
        <strain evidence="6 7">10300</strain>
    </source>
</reference>
<dbReference type="EMBL" id="MJFZ01000278">
    <property type="protein sequence ID" value="RAW32414.1"/>
    <property type="molecule type" value="Genomic_DNA"/>
</dbReference>
<dbReference type="EMBL" id="RCMK01001008">
    <property type="protein sequence ID" value="KAG2904850.1"/>
    <property type="molecule type" value="Genomic_DNA"/>
</dbReference>
<evidence type="ECO:0000313" key="1">
    <source>
        <dbReference type="EMBL" id="KAG2840406.1"/>
    </source>
</evidence>
<dbReference type="Proteomes" id="UP000774804">
    <property type="component" value="Unassembled WGS sequence"/>
</dbReference>
<evidence type="ECO:0000313" key="7">
    <source>
        <dbReference type="Proteomes" id="UP000251314"/>
    </source>
</evidence>
<dbReference type="EMBL" id="RCMG01000972">
    <property type="protein sequence ID" value="KAG2840406.1"/>
    <property type="molecule type" value="Genomic_DNA"/>
</dbReference>
<evidence type="ECO:0000313" key="3">
    <source>
        <dbReference type="EMBL" id="KAG2904850.1"/>
    </source>
</evidence>
<reference evidence="1" key="2">
    <citation type="submission" date="2018-10" db="EMBL/GenBank/DDBJ databases">
        <title>Effector identification in a new, highly contiguous assembly of the strawberry crown rot pathogen Phytophthora cactorum.</title>
        <authorList>
            <person name="Armitage A.D."/>
            <person name="Nellist C.F."/>
            <person name="Bates H."/>
            <person name="Vickerstaff R.J."/>
            <person name="Harrison R.J."/>
        </authorList>
    </citation>
    <scope>NUCLEOTIDE SEQUENCE</scope>
    <source>
        <strain evidence="1">15-7</strain>
        <strain evidence="2">4032</strain>
        <strain evidence="3">4040</strain>
        <strain evidence="4">P415</strain>
        <strain evidence="5">P421</strain>
    </source>
</reference>
<organism evidence="6 7">
    <name type="scientific">Phytophthora cactorum</name>
    <dbReference type="NCBI Taxonomy" id="29920"/>
    <lineage>
        <taxon>Eukaryota</taxon>
        <taxon>Sar</taxon>
        <taxon>Stramenopiles</taxon>
        <taxon>Oomycota</taxon>
        <taxon>Peronosporomycetes</taxon>
        <taxon>Peronosporales</taxon>
        <taxon>Peronosporaceae</taxon>
        <taxon>Phytophthora</taxon>
    </lineage>
</organism>
<dbReference type="VEuPathDB" id="FungiDB:PC110_g11235"/>
<dbReference type="Proteomes" id="UP000735874">
    <property type="component" value="Unassembled WGS sequence"/>
</dbReference>
<dbReference type="Proteomes" id="UP000697107">
    <property type="component" value="Unassembled WGS sequence"/>
</dbReference>
<proteinExistence type="predicted"/>
<accession>A0A329S665</accession>
<dbReference type="Proteomes" id="UP000760860">
    <property type="component" value="Unassembled WGS sequence"/>
</dbReference>
<dbReference type="Proteomes" id="UP000736787">
    <property type="component" value="Unassembled WGS sequence"/>
</dbReference>
<evidence type="ECO:0000313" key="4">
    <source>
        <dbReference type="EMBL" id="KAG2986183.1"/>
    </source>
</evidence>
<sequence length="74" mass="8630">MTSVKIILVLTRKWRVPEKHGDVLNTYVKADKEEELRIFIRIPKGMEISEEMLKRLGVTSEDKIVLECTRLCTV</sequence>
<evidence type="ECO:0000313" key="2">
    <source>
        <dbReference type="EMBL" id="KAG2892571.1"/>
    </source>
</evidence>
<dbReference type="Proteomes" id="UP000251314">
    <property type="component" value="Unassembled WGS sequence"/>
</dbReference>
<dbReference type="OrthoDB" id="105322at2759"/>
<dbReference type="EMBL" id="RCMI01000997">
    <property type="protein sequence ID" value="KAG2892571.1"/>
    <property type="molecule type" value="Genomic_DNA"/>
</dbReference>